<evidence type="ECO:0000256" key="1">
    <source>
        <dbReference type="SAM" id="MobiDB-lite"/>
    </source>
</evidence>
<feature type="region of interest" description="Disordered" evidence="1">
    <location>
        <begin position="1"/>
        <end position="24"/>
    </location>
</feature>
<evidence type="ECO:0000313" key="2">
    <source>
        <dbReference type="Proteomes" id="UP000245341"/>
    </source>
</evidence>
<dbReference type="RefSeq" id="XP_030896317.1">
    <property type="nucleotide sequence ID" value="XM_031040457.1"/>
</dbReference>
<dbReference type="AlphaFoldDB" id="A0A7F8RS79"/>
<gene>
    <name evidence="3" type="primary">LOC115944655</name>
</gene>
<sequence length="318" mass="33080">MGKGGWQHLPPRGPEEAPSRGVGGVGVPCAPSGEEFCSVPRASLQISWLLGLGSAVLLLLGVLRAPSLSWQCAGPLAACMSMRGGWGRSHGLPSLSVRACCSGPCWYWDSHTQPPCSLQLPRGLVAPRLGVPQRAAAALMVCTAGQSVRRASRPRGKWYSQGARPDPPAPDPCSACSPPTNKPERDARIRRRPGPPRHMLGSGGRGAAFPRQPQSPAQLCGLSAAGNQGLGTARAAQIGPPFNHSYFPRTEDNGPSATSHQRHLWCRTASVTLLTVSSPGPAHASAVSAHPGVPGVAGCGVEGGAVWVSVLRNKQKID</sequence>
<feature type="region of interest" description="Disordered" evidence="1">
    <location>
        <begin position="152"/>
        <end position="208"/>
    </location>
</feature>
<accession>A0A7F8RS79</accession>
<keyword evidence="2" id="KW-1185">Reference proteome</keyword>
<dbReference type="GeneID" id="115944655"/>
<proteinExistence type="predicted"/>
<organism evidence="2 3">
    <name type="scientific">Leptonychotes weddellii</name>
    <name type="common">Weddell seal</name>
    <name type="synonym">Otaria weddellii</name>
    <dbReference type="NCBI Taxonomy" id="9713"/>
    <lineage>
        <taxon>Eukaryota</taxon>
        <taxon>Metazoa</taxon>
        <taxon>Chordata</taxon>
        <taxon>Craniata</taxon>
        <taxon>Vertebrata</taxon>
        <taxon>Euteleostomi</taxon>
        <taxon>Mammalia</taxon>
        <taxon>Eutheria</taxon>
        <taxon>Laurasiatheria</taxon>
        <taxon>Carnivora</taxon>
        <taxon>Caniformia</taxon>
        <taxon>Pinnipedia</taxon>
        <taxon>Phocidae</taxon>
        <taxon>Monachinae</taxon>
        <taxon>Lobodontini</taxon>
        <taxon>Leptonychotes</taxon>
    </lineage>
</organism>
<name>A0A7F8RS79_LEPWE</name>
<evidence type="ECO:0000313" key="3">
    <source>
        <dbReference type="RefSeq" id="XP_030896317.1"/>
    </source>
</evidence>
<reference evidence="3" key="1">
    <citation type="submission" date="2025-08" db="UniProtKB">
        <authorList>
            <consortium name="RefSeq"/>
        </authorList>
    </citation>
    <scope>IDENTIFICATION</scope>
    <source>
        <tissue evidence="3">Liver</tissue>
    </source>
</reference>
<protein>
    <submittedName>
        <fullName evidence="3">Uncharacterized protein LOC115944655</fullName>
    </submittedName>
</protein>
<dbReference type="Proteomes" id="UP000245341">
    <property type="component" value="Unplaced"/>
</dbReference>
<dbReference type="KEGG" id="lww:115944655"/>